<dbReference type="GO" id="GO:0016787">
    <property type="term" value="F:hydrolase activity"/>
    <property type="evidence" value="ECO:0007669"/>
    <property type="project" value="UniProtKB-KW"/>
</dbReference>
<evidence type="ECO:0000313" key="2">
    <source>
        <dbReference type="EMBL" id="MDT0263099.1"/>
    </source>
</evidence>
<dbReference type="RefSeq" id="WP_311424246.1">
    <property type="nucleotide sequence ID" value="NZ_JAVREH010000028.1"/>
</dbReference>
<keyword evidence="2" id="KW-0378">Hydrolase</keyword>
<evidence type="ECO:0000313" key="3">
    <source>
        <dbReference type="Proteomes" id="UP001183176"/>
    </source>
</evidence>
<reference evidence="3" key="1">
    <citation type="submission" date="2023-07" db="EMBL/GenBank/DDBJ databases">
        <title>30 novel species of actinomycetes from the DSMZ collection.</title>
        <authorList>
            <person name="Nouioui I."/>
        </authorList>
    </citation>
    <scope>NUCLEOTIDE SEQUENCE [LARGE SCALE GENOMIC DNA]</scope>
    <source>
        <strain evidence="3">DSM 44399</strain>
    </source>
</reference>
<dbReference type="Pfam" id="PF00144">
    <property type="entry name" value="Beta-lactamase"/>
    <property type="match status" value="1"/>
</dbReference>
<name>A0ABU2JDN7_9ACTN</name>
<organism evidence="2 3">
    <name type="scientific">Jatrophihabitans lederbergiae</name>
    <dbReference type="NCBI Taxonomy" id="3075547"/>
    <lineage>
        <taxon>Bacteria</taxon>
        <taxon>Bacillati</taxon>
        <taxon>Actinomycetota</taxon>
        <taxon>Actinomycetes</taxon>
        <taxon>Jatrophihabitantales</taxon>
        <taxon>Jatrophihabitantaceae</taxon>
        <taxon>Jatrophihabitans</taxon>
    </lineage>
</organism>
<dbReference type="InterPro" id="IPR001466">
    <property type="entry name" value="Beta-lactam-related"/>
</dbReference>
<dbReference type="Gene3D" id="3.40.710.10">
    <property type="entry name" value="DD-peptidase/beta-lactamase superfamily"/>
    <property type="match status" value="1"/>
</dbReference>
<protein>
    <submittedName>
        <fullName evidence="2">Serine hydrolase domain-containing protein</fullName>
        <ecNumber evidence="2">3.1.1.103</ecNumber>
    </submittedName>
</protein>
<gene>
    <name evidence="2" type="ORF">RM423_17045</name>
</gene>
<keyword evidence="3" id="KW-1185">Reference proteome</keyword>
<feature type="domain" description="Beta-lactamase-related" evidence="1">
    <location>
        <begin position="13"/>
        <end position="340"/>
    </location>
</feature>
<dbReference type="EMBL" id="JAVREH010000028">
    <property type="protein sequence ID" value="MDT0263099.1"/>
    <property type="molecule type" value="Genomic_DNA"/>
</dbReference>
<sequence length="468" mass="50670">MTPPVQQDALVERVRELATELEVPGVSVGVVIDGAEQYAYHGVTSTKNPLPVDEGTLFQFGSTAKTYTATAIMLLMERGELELEAPVRRYLPEFALQDEDVARQVTVLHLLNHTAGWEGDLSDNTGDGDDALERYVALMKNIRQVAPLGATVSYNNASLSVAGRIIEKITGTTYEAAMRELVLSPLGMDDTLFFMTEIMMRRFAVGHSQEDDGTIAPARVWAIPRGNAPAGGMVATAVDQIRWARFHLGDGRTPDGTSLLSAESLRRMQQPTVSMPGSAIGDHVGISWLLRDVDGTRLVTHGGTTVGQHSEFVLSPEHGFAFISMTNCGPNGPKFNDELRKWALEHYVGVTEREPEPVRLSNDALAPYVGSYETIVINCEVAIQDGQLVARIKVKPEMAETLREAGQDPDEPQPDLPLGMLSEAGDRYVITDGPAKGMKGYFSRDAAGNVNGVHLGGRLATKATSLVS</sequence>
<dbReference type="PANTHER" id="PTHR46825:SF15">
    <property type="entry name" value="BETA-LACTAMASE-RELATED DOMAIN-CONTAINING PROTEIN"/>
    <property type="match status" value="1"/>
</dbReference>
<dbReference type="InterPro" id="IPR050491">
    <property type="entry name" value="AmpC-like"/>
</dbReference>
<dbReference type="SUPFAM" id="SSF56601">
    <property type="entry name" value="beta-lactamase/transpeptidase-like"/>
    <property type="match status" value="1"/>
</dbReference>
<dbReference type="InterPro" id="IPR012338">
    <property type="entry name" value="Beta-lactam/transpept-like"/>
</dbReference>
<dbReference type="EC" id="3.1.1.103" evidence="2"/>
<dbReference type="PANTHER" id="PTHR46825">
    <property type="entry name" value="D-ALANYL-D-ALANINE-CARBOXYPEPTIDASE/ENDOPEPTIDASE AMPH"/>
    <property type="match status" value="1"/>
</dbReference>
<dbReference type="Proteomes" id="UP001183176">
    <property type="component" value="Unassembled WGS sequence"/>
</dbReference>
<accession>A0ABU2JDN7</accession>
<comment type="caution">
    <text evidence="2">The sequence shown here is derived from an EMBL/GenBank/DDBJ whole genome shotgun (WGS) entry which is preliminary data.</text>
</comment>
<proteinExistence type="predicted"/>
<evidence type="ECO:0000259" key="1">
    <source>
        <dbReference type="Pfam" id="PF00144"/>
    </source>
</evidence>